<dbReference type="Pfam" id="PF00892">
    <property type="entry name" value="EamA"/>
    <property type="match status" value="2"/>
</dbReference>
<evidence type="ECO:0000256" key="2">
    <source>
        <dbReference type="ARBA" id="ARBA00022475"/>
    </source>
</evidence>
<evidence type="ECO:0000313" key="9">
    <source>
        <dbReference type="Proteomes" id="UP000193450"/>
    </source>
</evidence>
<feature type="transmembrane region" description="Helical" evidence="6">
    <location>
        <begin position="214"/>
        <end position="240"/>
    </location>
</feature>
<evidence type="ECO:0000256" key="1">
    <source>
        <dbReference type="ARBA" id="ARBA00004651"/>
    </source>
</evidence>
<dbReference type="Proteomes" id="UP000193450">
    <property type="component" value="Chromosome"/>
</dbReference>
<evidence type="ECO:0000256" key="4">
    <source>
        <dbReference type="ARBA" id="ARBA00022989"/>
    </source>
</evidence>
<feature type="transmembrane region" description="Helical" evidence="6">
    <location>
        <begin position="155"/>
        <end position="175"/>
    </location>
</feature>
<accession>A0A1X9NK25</accession>
<proteinExistence type="predicted"/>
<keyword evidence="9" id="KW-1185">Reference proteome</keyword>
<dbReference type="PANTHER" id="PTHR42920">
    <property type="entry name" value="OS03G0707200 PROTEIN-RELATED"/>
    <property type="match status" value="1"/>
</dbReference>
<feature type="domain" description="EamA" evidence="7">
    <location>
        <begin position="6"/>
        <end position="142"/>
    </location>
</feature>
<feature type="domain" description="EamA" evidence="7">
    <location>
        <begin position="152"/>
        <end position="293"/>
    </location>
</feature>
<protein>
    <recommendedName>
        <fullName evidence="7">EamA domain-containing protein</fullName>
    </recommendedName>
</protein>
<evidence type="ECO:0000256" key="5">
    <source>
        <dbReference type="ARBA" id="ARBA00023136"/>
    </source>
</evidence>
<sequence length="302" mass="32650">MSRYTANLLLLLTGLTWGVGFIAQQTAMQDIGPFLFVGLRFCLAALAVLPFALYERSKIPLDKPLTFSDKQWKSMLLLGLVFFTGMILQQIGLLTTTVTNAGFLTGLYVVFVPFILWVFLGEKQHWVIWPVALSCLLGIFLLGGGHIGGLNTGDLLVIAGAVFWAVQVIMMGKIAQQTERPVFVATVQFACCGLLGLVGHGLAGWWWVSLEPPLAIAPLMAALPEIIYAALIAGAFAFTLQAIGQRYTGEAEAAILLSSESVFAAIFAAWFLTDRLDAIGYLGCAMMFAAIIAVQVVPVRSR</sequence>
<feature type="transmembrane region" description="Helical" evidence="6">
    <location>
        <begin position="75"/>
        <end position="95"/>
    </location>
</feature>
<evidence type="ECO:0000259" key="7">
    <source>
        <dbReference type="Pfam" id="PF00892"/>
    </source>
</evidence>
<evidence type="ECO:0000313" key="8">
    <source>
        <dbReference type="EMBL" id="ARN74323.1"/>
    </source>
</evidence>
<dbReference type="OrthoDB" id="9804865at2"/>
<comment type="subcellular location">
    <subcellularLocation>
        <location evidence="1">Cell membrane</location>
        <topology evidence="1">Multi-pass membrane protein</topology>
    </subcellularLocation>
</comment>
<dbReference type="EMBL" id="CP019343">
    <property type="protein sequence ID" value="ARN74323.1"/>
    <property type="molecule type" value="Genomic_DNA"/>
</dbReference>
<feature type="transmembrane region" description="Helical" evidence="6">
    <location>
        <begin position="252"/>
        <end position="272"/>
    </location>
</feature>
<feature type="transmembrane region" description="Helical" evidence="6">
    <location>
        <begin position="33"/>
        <end position="54"/>
    </location>
</feature>
<dbReference type="KEGG" id="osg:BST96_09415"/>
<keyword evidence="5 6" id="KW-0472">Membrane</keyword>
<dbReference type="InterPro" id="IPR037185">
    <property type="entry name" value="EmrE-like"/>
</dbReference>
<feature type="transmembrane region" description="Helical" evidence="6">
    <location>
        <begin position="127"/>
        <end position="149"/>
    </location>
</feature>
<feature type="transmembrane region" description="Helical" evidence="6">
    <location>
        <begin position="101"/>
        <end position="120"/>
    </location>
</feature>
<dbReference type="RefSeq" id="WP_085758462.1">
    <property type="nucleotide sequence ID" value="NZ_CP019343.1"/>
</dbReference>
<dbReference type="InterPro" id="IPR051258">
    <property type="entry name" value="Diverse_Substrate_Transporter"/>
</dbReference>
<keyword evidence="3 6" id="KW-0812">Transmembrane</keyword>
<dbReference type="AlphaFoldDB" id="A0A1X9NK25"/>
<dbReference type="STRING" id="716816.BST96_09415"/>
<name>A0A1X9NK25_9GAMM</name>
<keyword evidence="2" id="KW-1003">Cell membrane</keyword>
<evidence type="ECO:0000256" key="6">
    <source>
        <dbReference type="SAM" id="Phobius"/>
    </source>
</evidence>
<reference evidence="8 9" key="1">
    <citation type="submission" date="2016-11" db="EMBL/GenBank/DDBJ databases">
        <title>Trade-off between light-utilization and light-protection in marine flavobacteria.</title>
        <authorList>
            <person name="Kumagai Y."/>
        </authorList>
    </citation>
    <scope>NUCLEOTIDE SEQUENCE [LARGE SCALE GENOMIC DNA]</scope>
    <source>
        <strain evidence="8 9">NBRC 107125</strain>
    </source>
</reference>
<feature type="transmembrane region" description="Helical" evidence="6">
    <location>
        <begin position="278"/>
        <end position="299"/>
    </location>
</feature>
<organism evidence="8 9">
    <name type="scientific">Oceanicoccus sagamiensis</name>
    <dbReference type="NCBI Taxonomy" id="716816"/>
    <lineage>
        <taxon>Bacteria</taxon>
        <taxon>Pseudomonadati</taxon>
        <taxon>Pseudomonadota</taxon>
        <taxon>Gammaproteobacteria</taxon>
        <taxon>Cellvibrionales</taxon>
        <taxon>Spongiibacteraceae</taxon>
        <taxon>Oceanicoccus</taxon>
    </lineage>
</organism>
<dbReference type="PANTHER" id="PTHR42920:SF5">
    <property type="entry name" value="EAMA DOMAIN-CONTAINING PROTEIN"/>
    <property type="match status" value="1"/>
</dbReference>
<keyword evidence="4 6" id="KW-1133">Transmembrane helix</keyword>
<gene>
    <name evidence="8" type="ORF">BST96_09415</name>
</gene>
<dbReference type="InterPro" id="IPR000620">
    <property type="entry name" value="EamA_dom"/>
</dbReference>
<feature type="transmembrane region" description="Helical" evidence="6">
    <location>
        <begin position="182"/>
        <end position="208"/>
    </location>
</feature>
<evidence type="ECO:0000256" key="3">
    <source>
        <dbReference type="ARBA" id="ARBA00022692"/>
    </source>
</evidence>
<dbReference type="SUPFAM" id="SSF103481">
    <property type="entry name" value="Multidrug resistance efflux transporter EmrE"/>
    <property type="match status" value="2"/>
</dbReference>
<dbReference type="GO" id="GO:0005886">
    <property type="term" value="C:plasma membrane"/>
    <property type="evidence" value="ECO:0007669"/>
    <property type="project" value="UniProtKB-SubCell"/>
</dbReference>